<sequence>MTHDALSSGIDLAELDPAIRPQDDLFRHVNGKWIDRTEIPADKARYGSFAVLAENAEEAVRDIITGTQAPAAGALAASASEADKVAALYASFMDVARVDALGAEPIAADLARAQGVSSIPELITLVGELERQGLGGFAGMFIDNDPGDPARYIVFVMQGGIGLPDESYYREEQFAEVRDQYRAHIERMLELAGVADAARLAQLTFDLETRIAASHWDKVASRDIQKLYNLRDFAGLQEITPELDWRAYLGAMGAPETAFAEVVVGQPEAIAGLAKLLVEDELEAWKAWLAWSIVRGSAALLSQELSRANFDFYGTALTGATEQRDRWRRGVSFVEGSMGEAVGRLYVERHFDEDAKAAMDVLVEHLIEAYRDSIQQLDWMSPETKVRALEKLDKFTPKIGYPVKWRDYSAITVDSGDLIGNSRQVAEYEFNRELGKVGKPIDRDEWFMTPQTVNAYYNPGFNEIVFPAAILQPPFFDKNVDGAANFGAIGAVIGHEIGHGFDDQGSRYDGDGKLTDWWTEEDRAAFEKLTGALIGQYNALSPEGADGQTVNGELTIGENIGDLGGLAIAWKAYLRSLEGAEPPVIDGLSGAERFFLSWAQAWQQKSRPEETVRLLTIDPHSPNEFRCNQIVANLDAFHEAYDTKPGDKLWLDPAERVSIW</sequence>
<evidence type="ECO:0000313" key="10">
    <source>
        <dbReference type="EMBL" id="QIM15485.1"/>
    </source>
</evidence>
<dbReference type="InterPro" id="IPR024079">
    <property type="entry name" value="MetalloPept_cat_dom_sf"/>
</dbReference>
<dbReference type="InterPro" id="IPR000718">
    <property type="entry name" value="Peptidase_M13"/>
</dbReference>
<evidence type="ECO:0000256" key="1">
    <source>
        <dbReference type="ARBA" id="ARBA00001947"/>
    </source>
</evidence>
<dbReference type="AlphaFoldDB" id="A0A6G8FGK7"/>
<dbReference type="InterPro" id="IPR042089">
    <property type="entry name" value="Peptidase_M13_dom_2"/>
</dbReference>
<dbReference type="EMBL" id="CP049934">
    <property type="protein sequence ID" value="QIM15485.1"/>
    <property type="molecule type" value="Genomic_DNA"/>
</dbReference>
<evidence type="ECO:0000256" key="4">
    <source>
        <dbReference type="ARBA" id="ARBA00022723"/>
    </source>
</evidence>
<evidence type="ECO:0000313" key="11">
    <source>
        <dbReference type="Proteomes" id="UP000501387"/>
    </source>
</evidence>
<evidence type="ECO:0000256" key="3">
    <source>
        <dbReference type="ARBA" id="ARBA00022670"/>
    </source>
</evidence>
<evidence type="ECO:0000256" key="7">
    <source>
        <dbReference type="ARBA" id="ARBA00023049"/>
    </source>
</evidence>
<evidence type="ECO:0000256" key="6">
    <source>
        <dbReference type="ARBA" id="ARBA00022833"/>
    </source>
</evidence>
<protein>
    <submittedName>
        <fullName evidence="10">Peptidase M13</fullName>
    </submittedName>
</protein>
<dbReference type="InterPro" id="IPR008753">
    <property type="entry name" value="Peptidase_M13_N"/>
</dbReference>
<keyword evidence="4" id="KW-0479">Metal-binding</keyword>
<dbReference type="Proteomes" id="UP000501387">
    <property type="component" value="Chromosome"/>
</dbReference>
<comment type="similarity">
    <text evidence="2">Belongs to the peptidase M13 family.</text>
</comment>
<dbReference type="Pfam" id="PF01431">
    <property type="entry name" value="Peptidase_M13"/>
    <property type="match status" value="1"/>
</dbReference>
<dbReference type="Pfam" id="PF05649">
    <property type="entry name" value="Peptidase_M13_N"/>
    <property type="match status" value="1"/>
</dbReference>
<dbReference type="CDD" id="cd08662">
    <property type="entry name" value="M13"/>
    <property type="match status" value="1"/>
</dbReference>
<dbReference type="PANTHER" id="PTHR11733:SF167">
    <property type="entry name" value="FI17812P1-RELATED"/>
    <property type="match status" value="1"/>
</dbReference>
<dbReference type="GO" id="GO:0005886">
    <property type="term" value="C:plasma membrane"/>
    <property type="evidence" value="ECO:0007669"/>
    <property type="project" value="TreeGrafter"/>
</dbReference>
<organism evidence="10 11">
    <name type="scientific">Leucobacter insecticola</name>
    <dbReference type="NCBI Taxonomy" id="2714934"/>
    <lineage>
        <taxon>Bacteria</taxon>
        <taxon>Bacillati</taxon>
        <taxon>Actinomycetota</taxon>
        <taxon>Actinomycetes</taxon>
        <taxon>Micrococcales</taxon>
        <taxon>Microbacteriaceae</taxon>
        <taxon>Leucobacter</taxon>
    </lineage>
</organism>
<keyword evidence="6" id="KW-0862">Zinc</keyword>
<comment type="cofactor">
    <cofactor evidence="1">
        <name>Zn(2+)</name>
        <dbReference type="ChEBI" id="CHEBI:29105"/>
    </cofactor>
</comment>
<proteinExistence type="inferred from homology"/>
<dbReference type="GO" id="GO:0046872">
    <property type="term" value="F:metal ion binding"/>
    <property type="evidence" value="ECO:0007669"/>
    <property type="project" value="UniProtKB-KW"/>
</dbReference>
<dbReference type="RefSeq" id="WP_166321617.1">
    <property type="nucleotide sequence ID" value="NZ_CP049934.1"/>
</dbReference>
<dbReference type="Gene3D" id="3.40.390.10">
    <property type="entry name" value="Collagenase (Catalytic Domain)"/>
    <property type="match status" value="1"/>
</dbReference>
<name>A0A6G8FGK7_9MICO</name>
<dbReference type="PANTHER" id="PTHR11733">
    <property type="entry name" value="ZINC METALLOPROTEASE FAMILY M13 NEPRILYSIN-RELATED"/>
    <property type="match status" value="1"/>
</dbReference>
<dbReference type="PROSITE" id="PS51885">
    <property type="entry name" value="NEPRILYSIN"/>
    <property type="match status" value="1"/>
</dbReference>
<dbReference type="SUPFAM" id="SSF55486">
    <property type="entry name" value="Metalloproteases ('zincins'), catalytic domain"/>
    <property type="match status" value="1"/>
</dbReference>
<feature type="domain" description="Peptidase M13 N-terminal" evidence="9">
    <location>
        <begin position="21"/>
        <end position="402"/>
    </location>
</feature>
<dbReference type="GO" id="GO:0016485">
    <property type="term" value="P:protein processing"/>
    <property type="evidence" value="ECO:0007669"/>
    <property type="project" value="TreeGrafter"/>
</dbReference>
<dbReference type="Gene3D" id="1.10.1380.10">
    <property type="entry name" value="Neutral endopeptidase , domain2"/>
    <property type="match status" value="1"/>
</dbReference>
<accession>A0A6G8FGK7</accession>
<keyword evidence="3" id="KW-0645">Protease</keyword>
<dbReference type="KEGG" id="lins:G7067_02160"/>
<keyword evidence="7" id="KW-0482">Metalloprotease</keyword>
<dbReference type="GO" id="GO:0004222">
    <property type="term" value="F:metalloendopeptidase activity"/>
    <property type="evidence" value="ECO:0007669"/>
    <property type="project" value="InterPro"/>
</dbReference>
<evidence type="ECO:0000256" key="5">
    <source>
        <dbReference type="ARBA" id="ARBA00022801"/>
    </source>
</evidence>
<evidence type="ECO:0000259" key="8">
    <source>
        <dbReference type="Pfam" id="PF01431"/>
    </source>
</evidence>
<dbReference type="InterPro" id="IPR018497">
    <property type="entry name" value="Peptidase_M13_C"/>
</dbReference>
<gene>
    <name evidence="10" type="ORF">G7067_02160</name>
</gene>
<reference evidence="10 11" key="1">
    <citation type="submission" date="2020-03" db="EMBL/GenBank/DDBJ databases">
        <title>Leucobacter sp. nov., isolated from beetles.</title>
        <authorList>
            <person name="Hyun D.-W."/>
            <person name="Bae J.-W."/>
        </authorList>
    </citation>
    <scope>NUCLEOTIDE SEQUENCE [LARGE SCALE GENOMIC DNA]</scope>
    <source>
        <strain evidence="10 11">HDW9B</strain>
    </source>
</reference>
<dbReference type="PRINTS" id="PR00786">
    <property type="entry name" value="NEPRILYSIN"/>
</dbReference>
<keyword evidence="5" id="KW-0378">Hydrolase</keyword>
<keyword evidence="11" id="KW-1185">Reference proteome</keyword>
<evidence type="ECO:0000256" key="2">
    <source>
        <dbReference type="ARBA" id="ARBA00007357"/>
    </source>
</evidence>
<feature type="domain" description="Peptidase M13 C-terminal" evidence="8">
    <location>
        <begin position="454"/>
        <end position="657"/>
    </location>
</feature>
<evidence type="ECO:0000259" key="9">
    <source>
        <dbReference type="Pfam" id="PF05649"/>
    </source>
</evidence>